<keyword evidence="3" id="KW-1185">Reference proteome</keyword>
<protein>
    <submittedName>
        <fullName evidence="2">Type IV pilin</fullName>
    </submittedName>
</protein>
<dbReference type="AlphaFoldDB" id="A0A6B0T4Y4"/>
<proteinExistence type="predicted"/>
<evidence type="ECO:0000259" key="1">
    <source>
        <dbReference type="Pfam" id="PF07790"/>
    </source>
</evidence>
<dbReference type="Proteomes" id="UP000466535">
    <property type="component" value="Unassembled WGS sequence"/>
</dbReference>
<name>A0A6B0T4Y4_9EURY</name>
<gene>
    <name evidence="2" type="ORF">GRX03_01475</name>
</gene>
<dbReference type="Pfam" id="PF07790">
    <property type="entry name" value="Pilin_N"/>
    <property type="match status" value="1"/>
</dbReference>
<comment type="caution">
    <text evidence="2">The sequence shown here is derived from an EMBL/GenBank/DDBJ whole genome shotgun (WGS) entry which is preliminary data.</text>
</comment>
<dbReference type="EMBL" id="WUUT01000001">
    <property type="protein sequence ID" value="MXR50281.1"/>
    <property type="molecule type" value="Genomic_DNA"/>
</dbReference>
<dbReference type="InterPro" id="IPR012859">
    <property type="entry name" value="Pilin_N_archaeal"/>
</dbReference>
<sequence>MVAITVILAAVIASFVLGLGGNNEPAPQPTIESSLDNSTGNVTLSVTGGDAFEAGVVTLEGEIDGETLEAELDGTSTSEISAGDDIVIDLDDSAGTGSPSVFVNGEPVGATSIPSNTDLSTADWELELVWNPADQNSQIIYSDSS</sequence>
<accession>A0A6B0T4Y4</accession>
<dbReference type="RefSeq" id="WP_159762429.1">
    <property type="nucleotide sequence ID" value="NZ_WUUT01000001.1"/>
</dbReference>
<organism evidence="2 3">
    <name type="scientific">Halovenus carboxidivorans</name>
    <dbReference type="NCBI Taxonomy" id="2692199"/>
    <lineage>
        <taxon>Archaea</taxon>
        <taxon>Methanobacteriati</taxon>
        <taxon>Methanobacteriota</taxon>
        <taxon>Stenosarchaea group</taxon>
        <taxon>Halobacteria</taxon>
        <taxon>Halobacteriales</taxon>
        <taxon>Haloarculaceae</taxon>
        <taxon>Halovenus</taxon>
    </lineage>
</organism>
<evidence type="ECO:0000313" key="2">
    <source>
        <dbReference type="EMBL" id="MXR50281.1"/>
    </source>
</evidence>
<feature type="domain" description="Archaeal Type IV pilin N-terminal" evidence="1">
    <location>
        <begin position="1"/>
        <end position="58"/>
    </location>
</feature>
<evidence type="ECO:0000313" key="3">
    <source>
        <dbReference type="Proteomes" id="UP000466535"/>
    </source>
</evidence>
<reference evidence="2 3" key="1">
    <citation type="submission" date="2019-12" db="EMBL/GenBank/DDBJ databases">
        <title>Isolation and characterization of three novel carbon monoxide-oxidizing members of Halobacteria from salione crusts and soils.</title>
        <authorList>
            <person name="Myers M.R."/>
            <person name="King G.M."/>
        </authorList>
    </citation>
    <scope>NUCLEOTIDE SEQUENCE [LARGE SCALE GENOMIC DNA]</scope>
    <source>
        <strain evidence="2 3">WSH3</strain>
    </source>
</reference>